<gene>
    <name evidence="6" type="ORF">Taro_026535</name>
</gene>
<dbReference type="Proteomes" id="UP000652761">
    <property type="component" value="Unassembled WGS sequence"/>
</dbReference>
<dbReference type="Pfam" id="PF00173">
    <property type="entry name" value="Cyt-b5"/>
    <property type="match status" value="1"/>
</dbReference>
<dbReference type="GO" id="GO:0046872">
    <property type="term" value="F:metal ion binding"/>
    <property type="evidence" value="ECO:0007669"/>
    <property type="project" value="UniProtKB-KW"/>
</dbReference>
<feature type="region of interest" description="Disordered" evidence="4">
    <location>
        <begin position="88"/>
        <end position="121"/>
    </location>
</feature>
<dbReference type="InterPro" id="IPR051872">
    <property type="entry name" value="Cytochrome_b5/Flavoprotein_Rdt"/>
</dbReference>
<keyword evidence="1" id="KW-0349">Heme</keyword>
<dbReference type="PROSITE" id="PS50255">
    <property type="entry name" value="CYTOCHROME_B5_2"/>
    <property type="match status" value="1"/>
</dbReference>
<evidence type="ECO:0000313" key="6">
    <source>
        <dbReference type="EMBL" id="MQL93887.1"/>
    </source>
</evidence>
<feature type="compositionally biased region" description="Basic and acidic residues" evidence="4">
    <location>
        <begin position="100"/>
        <end position="109"/>
    </location>
</feature>
<evidence type="ECO:0000256" key="1">
    <source>
        <dbReference type="ARBA" id="ARBA00022617"/>
    </source>
</evidence>
<feature type="region of interest" description="Disordered" evidence="4">
    <location>
        <begin position="1"/>
        <end position="56"/>
    </location>
</feature>
<dbReference type="AlphaFoldDB" id="A0A843VHE7"/>
<comment type="caution">
    <text evidence="6">The sequence shown here is derived from an EMBL/GenBank/DDBJ whole genome shotgun (WGS) entry which is preliminary data.</text>
</comment>
<name>A0A843VHE7_COLES</name>
<evidence type="ECO:0000256" key="4">
    <source>
        <dbReference type="SAM" id="MobiDB-lite"/>
    </source>
</evidence>
<accession>A0A843VHE7</accession>
<dbReference type="PANTHER" id="PTHR46237">
    <property type="entry name" value="CYTOCHROME B5 REDUCTASE 4 FAMILY MEMBER"/>
    <property type="match status" value="1"/>
</dbReference>
<keyword evidence="3" id="KW-0408">Iron</keyword>
<proteinExistence type="predicted"/>
<evidence type="ECO:0000259" key="5">
    <source>
        <dbReference type="PROSITE" id="PS50255"/>
    </source>
</evidence>
<keyword evidence="7" id="KW-1185">Reference proteome</keyword>
<dbReference type="GO" id="GO:0020037">
    <property type="term" value="F:heme binding"/>
    <property type="evidence" value="ECO:0007669"/>
    <property type="project" value="TreeGrafter"/>
</dbReference>
<dbReference type="SUPFAM" id="SSF55856">
    <property type="entry name" value="Cytochrome b5-like heme/steroid binding domain"/>
    <property type="match status" value="1"/>
</dbReference>
<dbReference type="Gene3D" id="3.10.120.10">
    <property type="entry name" value="Cytochrome b5-like heme/steroid binding domain"/>
    <property type="match status" value="1"/>
</dbReference>
<evidence type="ECO:0000313" key="7">
    <source>
        <dbReference type="Proteomes" id="UP000652761"/>
    </source>
</evidence>
<evidence type="ECO:0000256" key="2">
    <source>
        <dbReference type="ARBA" id="ARBA00022723"/>
    </source>
</evidence>
<keyword evidence="2" id="KW-0479">Metal-binding</keyword>
<feature type="domain" description="Cytochrome b5 heme-binding" evidence="5">
    <location>
        <begin position="176"/>
        <end position="213"/>
    </location>
</feature>
<dbReference type="OrthoDB" id="432299at2759"/>
<dbReference type="PANTHER" id="PTHR46237:SF1">
    <property type="entry name" value="CYTOCHROME B5 REDUCTASE 4"/>
    <property type="match status" value="1"/>
</dbReference>
<dbReference type="InterPro" id="IPR036400">
    <property type="entry name" value="Cyt_B5-like_heme/steroid_sf"/>
</dbReference>
<dbReference type="EMBL" id="NMUH01001607">
    <property type="protein sequence ID" value="MQL93887.1"/>
    <property type="molecule type" value="Genomic_DNA"/>
</dbReference>
<evidence type="ECO:0000256" key="3">
    <source>
        <dbReference type="ARBA" id="ARBA00023004"/>
    </source>
</evidence>
<dbReference type="GO" id="GO:0004128">
    <property type="term" value="F:cytochrome-b5 reductase activity, acting on NAD(P)H"/>
    <property type="evidence" value="ECO:0007669"/>
    <property type="project" value="TreeGrafter"/>
</dbReference>
<feature type="non-terminal residue" evidence="6">
    <location>
        <position position="213"/>
    </location>
</feature>
<organism evidence="6 7">
    <name type="scientific">Colocasia esculenta</name>
    <name type="common">Wild taro</name>
    <name type="synonym">Arum esculentum</name>
    <dbReference type="NCBI Taxonomy" id="4460"/>
    <lineage>
        <taxon>Eukaryota</taxon>
        <taxon>Viridiplantae</taxon>
        <taxon>Streptophyta</taxon>
        <taxon>Embryophyta</taxon>
        <taxon>Tracheophyta</taxon>
        <taxon>Spermatophyta</taxon>
        <taxon>Magnoliopsida</taxon>
        <taxon>Liliopsida</taxon>
        <taxon>Araceae</taxon>
        <taxon>Aroideae</taxon>
        <taxon>Colocasieae</taxon>
        <taxon>Colocasia</taxon>
    </lineage>
</organism>
<reference evidence="6" key="1">
    <citation type="submission" date="2017-07" db="EMBL/GenBank/DDBJ databases">
        <title>Taro Niue Genome Assembly and Annotation.</title>
        <authorList>
            <person name="Atibalentja N."/>
            <person name="Keating K."/>
            <person name="Fields C.J."/>
        </authorList>
    </citation>
    <scope>NUCLEOTIDE SEQUENCE</scope>
    <source>
        <strain evidence="6">Niue_2</strain>
        <tissue evidence="6">Leaf</tissue>
    </source>
</reference>
<feature type="compositionally biased region" description="Low complexity" evidence="4">
    <location>
        <begin position="88"/>
        <end position="99"/>
    </location>
</feature>
<dbReference type="InterPro" id="IPR001199">
    <property type="entry name" value="Cyt_B5-like_heme/steroid-bd"/>
</dbReference>
<sequence length="213" mass="23312">MTEHTVKKNLPASTLRRQQQKKKKVAGKISRPPKGARRNTAAAATKGHGPPGGGGASRFVLVGPILEDDYLESPKIVLNVGNNLVGDGTSSSQTSSLQDHSSDTIKSEKTTSGGPLKQPAGVMRVPTSELNELNLSERKPIVRSKVPFEKGYSQMDWLKLTRTHPDLAGLKGLSNRRRITMEEVRQHKTEGSIWTVLKGHVYNISPYMKFHPG</sequence>
<dbReference type="GO" id="GO:0005737">
    <property type="term" value="C:cytoplasm"/>
    <property type="evidence" value="ECO:0007669"/>
    <property type="project" value="TreeGrafter"/>
</dbReference>
<protein>
    <recommendedName>
        <fullName evidence="5">Cytochrome b5 heme-binding domain-containing protein</fullName>
    </recommendedName>
</protein>